<dbReference type="EMBL" id="LGTE01000003">
    <property type="protein sequence ID" value="KNZ70610.1"/>
    <property type="molecule type" value="Genomic_DNA"/>
</dbReference>
<keyword evidence="1" id="KW-0472">Membrane</keyword>
<gene>
    <name evidence="3" type="ORF">Tfer_0794</name>
</gene>
<evidence type="ECO:0000313" key="3">
    <source>
        <dbReference type="EMBL" id="KNZ70610.1"/>
    </source>
</evidence>
<dbReference type="Proteomes" id="UP000037175">
    <property type="component" value="Unassembled WGS sequence"/>
</dbReference>
<feature type="transmembrane region" description="Helical" evidence="1">
    <location>
        <begin position="232"/>
        <end position="252"/>
    </location>
</feature>
<keyword evidence="1" id="KW-0812">Transmembrane</keyword>
<dbReference type="AlphaFoldDB" id="A0A0L6W4Z9"/>
<evidence type="ECO:0000256" key="1">
    <source>
        <dbReference type="SAM" id="Phobius"/>
    </source>
</evidence>
<name>A0A0L6W4Z9_9FIRM</name>
<proteinExistence type="predicted"/>
<comment type="caution">
    <text evidence="3">The sequence shown here is derived from an EMBL/GenBank/DDBJ whole genome shotgun (WGS) entry which is preliminary data.</text>
</comment>
<evidence type="ECO:0008006" key="5">
    <source>
        <dbReference type="Google" id="ProtNLM"/>
    </source>
</evidence>
<keyword evidence="1" id="KW-1133">Transmembrane helix</keyword>
<reference evidence="4" key="1">
    <citation type="submission" date="2015-07" db="EMBL/GenBank/DDBJ databases">
        <title>Complete Genome of Thermincola ferriacetica strain Z-0001T.</title>
        <authorList>
            <person name="Lusk B."/>
            <person name="Badalamenti J.P."/>
            <person name="Parameswaran P."/>
            <person name="Bond D.R."/>
            <person name="Torres C.I."/>
        </authorList>
    </citation>
    <scope>NUCLEOTIDE SEQUENCE [LARGE SCALE GENOMIC DNA]</scope>
    <source>
        <strain evidence="4">Z-0001</strain>
    </source>
</reference>
<evidence type="ECO:0000256" key="2">
    <source>
        <dbReference type="SAM" id="SignalP"/>
    </source>
</evidence>
<feature type="chain" id="PRO_5005568836" description="Cohesin domain-containing protein" evidence="2">
    <location>
        <begin position="25"/>
        <end position="330"/>
    </location>
</feature>
<dbReference type="RefSeq" id="WP_052216955.1">
    <property type="nucleotide sequence ID" value="NZ_LGTE01000003.1"/>
</dbReference>
<evidence type="ECO:0000313" key="4">
    <source>
        <dbReference type="Proteomes" id="UP000037175"/>
    </source>
</evidence>
<organism evidence="3 4">
    <name type="scientific">Thermincola ferriacetica</name>
    <dbReference type="NCBI Taxonomy" id="281456"/>
    <lineage>
        <taxon>Bacteria</taxon>
        <taxon>Bacillati</taxon>
        <taxon>Bacillota</taxon>
        <taxon>Clostridia</taxon>
        <taxon>Eubacteriales</taxon>
        <taxon>Thermincolaceae</taxon>
        <taxon>Thermincola</taxon>
    </lineage>
</organism>
<keyword evidence="4" id="KW-1185">Reference proteome</keyword>
<protein>
    <recommendedName>
        <fullName evidence="5">Cohesin domain-containing protein</fullName>
    </recommendedName>
</protein>
<sequence length="330" mass="37079" precursor="true">MKKKHIIILAVTMVLLLIPNLALAAQQAPLPAVKLHHFLFKTGQDGNISVDEVLQWNVTGDTPEGNIELRVPDNAVEVLLYKGSSPQPVKADNLERNGDKVVTPFKWTKGNNEVRLTYKLPVTGGKAVLSTQLVYANEVLYALAPTDELSISTKQLQDLGVQNMESKEFRVFGGQNVPSGIGLEFEIIMGGKASTGRGIVSKTSPTGKIDFHSPEHLNRWYNSPLRNTNPHLWLVFLGVLIVAFLVATSLYIRKRVKEAREKEDEEKLHKLFLSLQARHKKLLNNLVKIEEQLENNPDDGELLKKKKAYWELLREVKIKLKAVEEELDAQ</sequence>
<accession>A0A0L6W4Z9</accession>
<feature type="signal peptide" evidence="2">
    <location>
        <begin position="1"/>
        <end position="24"/>
    </location>
</feature>
<keyword evidence="2" id="KW-0732">Signal</keyword>